<dbReference type="GeneID" id="19335367"/>
<name>M3B948_PSEFD</name>
<protein>
    <submittedName>
        <fullName evidence="1">Uncharacterized protein</fullName>
    </submittedName>
</protein>
<dbReference type="RefSeq" id="XP_007923335.1">
    <property type="nucleotide sequence ID" value="XM_007925144.1"/>
</dbReference>
<gene>
    <name evidence="1" type="ORF">MYCFIDRAFT_194067</name>
</gene>
<dbReference type="OrthoDB" id="41238at2759"/>
<dbReference type="EMBL" id="KB446556">
    <property type="protein sequence ID" value="EME85857.1"/>
    <property type="molecule type" value="Genomic_DNA"/>
</dbReference>
<organism evidence="1 2">
    <name type="scientific">Pseudocercospora fijiensis (strain CIRAD86)</name>
    <name type="common">Black leaf streak disease fungus</name>
    <name type="synonym">Mycosphaerella fijiensis</name>
    <dbReference type="NCBI Taxonomy" id="383855"/>
    <lineage>
        <taxon>Eukaryota</taxon>
        <taxon>Fungi</taxon>
        <taxon>Dikarya</taxon>
        <taxon>Ascomycota</taxon>
        <taxon>Pezizomycotina</taxon>
        <taxon>Dothideomycetes</taxon>
        <taxon>Dothideomycetidae</taxon>
        <taxon>Mycosphaerellales</taxon>
        <taxon>Mycosphaerellaceae</taxon>
        <taxon>Pseudocercospora</taxon>
    </lineage>
</organism>
<reference evidence="1 2" key="1">
    <citation type="journal article" date="2012" name="PLoS Pathog.">
        <title>Diverse lifestyles and strategies of plant pathogenesis encoded in the genomes of eighteen Dothideomycetes fungi.</title>
        <authorList>
            <person name="Ohm R.A."/>
            <person name="Feau N."/>
            <person name="Henrissat B."/>
            <person name="Schoch C.L."/>
            <person name="Horwitz B.A."/>
            <person name="Barry K.W."/>
            <person name="Condon B.J."/>
            <person name="Copeland A.C."/>
            <person name="Dhillon B."/>
            <person name="Glaser F."/>
            <person name="Hesse C.N."/>
            <person name="Kosti I."/>
            <person name="LaButti K."/>
            <person name="Lindquist E.A."/>
            <person name="Lucas S."/>
            <person name="Salamov A.A."/>
            <person name="Bradshaw R.E."/>
            <person name="Ciuffetti L."/>
            <person name="Hamelin R.C."/>
            <person name="Kema G.H.J."/>
            <person name="Lawrence C."/>
            <person name="Scott J.A."/>
            <person name="Spatafora J.W."/>
            <person name="Turgeon B.G."/>
            <person name="de Wit P.J.G.M."/>
            <person name="Zhong S."/>
            <person name="Goodwin S.B."/>
            <person name="Grigoriev I.V."/>
        </authorList>
    </citation>
    <scope>NUCLEOTIDE SEQUENCE [LARGE SCALE GENOMIC DNA]</scope>
    <source>
        <strain evidence="1 2">CIRAD86</strain>
    </source>
</reference>
<accession>M3B948</accession>
<dbReference type="Gene3D" id="3.40.630.30">
    <property type="match status" value="1"/>
</dbReference>
<dbReference type="KEGG" id="pfj:MYCFIDRAFT_194067"/>
<dbReference type="eggNOG" id="ENOG502RYBC">
    <property type="taxonomic scope" value="Eukaryota"/>
</dbReference>
<evidence type="ECO:0000313" key="2">
    <source>
        <dbReference type="Proteomes" id="UP000016932"/>
    </source>
</evidence>
<dbReference type="Proteomes" id="UP000016932">
    <property type="component" value="Unassembled WGS sequence"/>
</dbReference>
<keyword evidence="2" id="KW-1185">Reference proteome</keyword>
<dbReference type="VEuPathDB" id="FungiDB:MYCFIDRAFT_194067"/>
<sequence>MPDLSAFCMELLEGFVFVCFRRSAEVVVRELEHSARPAEMLAYPFSHMTTLDALLSHFYASSHDETVGIIAYLDPHPEWREVEVDCVLFSKSLQRTAAATEAHYLMLYNAMQVSDPP</sequence>
<dbReference type="HOGENOM" id="CLU_2085818_0_0_1"/>
<evidence type="ECO:0000313" key="1">
    <source>
        <dbReference type="EMBL" id="EME85857.1"/>
    </source>
</evidence>
<proteinExistence type="predicted"/>
<dbReference type="AlphaFoldDB" id="M3B948"/>